<dbReference type="Gene3D" id="2.30.30.40">
    <property type="entry name" value="SH3 Domains"/>
    <property type="match status" value="2"/>
</dbReference>
<keyword evidence="12" id="KW-1185">Reference proteome</keyword>
<feature type="region of interest" description="Disordered" evidence="8">
    <location>
        <begin position="460"/>
        <end position="487"/>
    </location>
</feature>
<dbReference type="OrthoDB" id="8783038at2759"/>
<keyword evidence="2 7" id="KW-0175">Coiled coil</keyword>
<feature type="region of interest" description="Disordered" evidence="8">
    <location>
        <begin position="168"/>
        <end position="187"/>
    </location>
</feature>
<evidence type="ECO:0000259" key="9">
    <source>
        <dbReference type="PROSITE" id="PS50002"/>
    </source>
</evidence>
<dbReference type="CDD" id="cd11912">
    <property type="entry name" value="SH3_Bzz1_1"/>
    <property type="match status" value="1"/>
</dbReference>
<dbReference type="FunFam" id="2.30.30.40:FF:000072">
    <property type="entry name" value="Unconventional Myosin IB"/>
    <property type="match status" value="1"/>
</dbReference>
<dbReference type="InterPro" id="IPR027267">
    <property type="entry name" value="AH/BAR_dom_sf"/>
</dbReference>
<feature type="compositionally biased region" description="Basic and acidic residues" evidence="8">
    <location>
        <begin position="175"/>
        <end position="187"/>
    </location>
</feature>
<evidence type="ECO:0000256" key="6">
    <source>
        <dbReference type="PROSITE-ProRule" id="PRU00192"/>
    </source>
</evidence>
<comment type="function">
    <text evidence="3">Plays a role in endocytosis and trafficking to the vacuole. Functions with type I myosins to restore polarity of the actin cytoskeleton after NaCl stress.</text>
</comment>
<feature type="domain" description="SH3" evidence="9">
    <location>
        <begin position="488"/>
        <end position="550"/>
    </location>
</feature>
<evidence type="ECO:0000256" key="5">
    <source>
        <dbReference type="ARBA" id="ARBA00074946"/>
    </source>
</evidence>
<name>A0A0P1KSB4_9SACH</name>
<comment type="similarity">
    <text evidence="4">Belongs to the BZZ1 family.</text>
</comment>
<organism evidence="11 12">
    <name type="scientific">Lachancea quebecensis</name>
    <dbReference type="NCBI Taxonomy" id="1654605"/>
    <lineage>
        <taxon>Eukaryota</taxon>
        <taxon>Fungi</taxon>
        <taxon>Dikarya</taxon>
        <taxon>Ascomycota</taxon>
        <taxon>Saccharomycotina</taxon>
        <taxon>Saccharomycetes</taxon>
        <taxon>Saccharomycetales</taxon>
        <taxon>Saccharomycetaceae</taxon>
        <taxon>Lachancea</taxon>
    </lineage>
</organism>
<gene>
    <name evidence="11" type="ORF">LAQU0_S07e01354g</name>
</gene>
<dbReference type="PANTHER" id="PTHR15735:SF21">
    <property type="entry name" value="PROTEIN NERVOUS WRECK"/>
    <property type="match status" value="1"/>
</dbReference>
<reference evidence="12" key="1">
    <citation type="submission" date="2015-10" db="EMBL/GenBank/DDBJ databases">
        <authorList>
            <person name="Devillers H."/>
        </authorList>
    </citation>
    <scope>NUCLEOTIDE SEQUENCE [LARGE SCALE GENOMIC DNA]</scope>
</reference>
<dbReference type="SMART" id="SM00326">
    <property type="entry name" value="SH3"/>
    <property type="match status" value="2"/>
</dbReference>
<evidence type="ECO:0000256" key="7">
    <source>
        <dbReference type="PROSITE-ProRule" id="PRU01077"/>
    </source>
</evidence>
<evidence type="ECO:0000256" key="3">
    <source>
        <dbReference type="ARBA" id="ARBA00054085"/>
    </source>
</evidence>
<keyword evidence="1 6" id="KW-0728">SH3 domain</keyword>
<protein>
    <recommendedName>
        <fullName evidence="5">Protein BZZ1</fullName>
    </recommendedName>
</protein>
<dbReference type="GO" id="GO:0030833">
    <property type="term" value="P:regulation of actin filament polymerization"/>
    <property type="evidence" value="ECO:0007669"/>
    <property type="project" value="TreeGrafter"/>
</dbReference>
<evidence type="ECO:0000313" key="11">
    <source>
        <dbReference type="EMBL" id="CUS22842.1"/>
    </source>
</evidence>
<evidence type="ECO:0000256" key="2">
    <source>
        <dbReference type="ARBA" id="ARBA00023054"/>
    </source>
</evidence>
<dbReference type="InterPro" id="IPR001452">
    <property type="entry name" value="SH3_domain"/>
</dbReference>
<dbReference type="InterPro" id="IPR035459">
    <property type="entry name" value="Bzz1_SH3_1"/>
</dbReference>
<dbReference type="Gene3D" id="1.20.1270.60">
    <property type="entry name" value="Arfaptin homology (AH) domain/BAR domain"/>
    <property type="match status" value="1"/>
</dbReference>
<evidence type="ECO:0000256" key="1">
    <source>
        <dbReference type="ARBA" id="ARBA00022443"/>
    </source>
</evidence>
<dbReference type="GO" id="GO:0030864">
    <property type="term" value="C:cortical actin cytoskeleton"/>
    <property type="evidence" value="ECO:0007669"/>
    <property type="project" value="UniProtKB-ARBA"/>
</dbReference>
<sequence>MSSELSIGNEIKDGHKETYKWVLNNIKWLSELEAFYRDRAKLEKEYSDKLTHLAKDYFGKKSAATVSLSVGDMPATTPGSLEAASLVAWNEVLSQTEMISKDHNQLSQEFEFQVADQIVALSKKCELLLTSINGFNTELTEKRDKAYSNLDKAKKTYDEKCVQMEAARAKQTKSASDKARRKADEREHEMNIAKNHYLITINQANRIKDKYYFQDVPEVLDLLQDLHESRTRVMNSIWISAGTIEKEMNKRIDSRLGTIESVVSQNKANLDTTMFVKHNLKEWKEPPDFQYVPSSVWHDDEHFVVPSNIELQDLKMRLAKAQQLYDRMNSFSQSEISGLGSLNKQKKEMKAQETVDAQSLLALLTKYTNVVSSYTSHETFKVEAEVEIESIQNNVAEEHDLNTEDIDLSNLNKKSGVFNRFKKSLTISSDKKSIHQDGGDAVSVLSSESKVKHHNRFSLFRGRDRAQSSASGASEVTSSNMNSIQDSSEYNKNRVLYQYQKQDKDEVSVSPGDNISLLAADSGSGWTKVKNDSTGEAGLVPTSYIEINEKARTSAPRAPPPRKSGNSARTVKALFDYEAQGDDEISIHNGDLISVLKGDDGSGWTFGELNGKKGLFPTNYCQ</sequence>
<dbReference type="InterPro" id="IPR036028">
    <property type="entry name" value="SH3-like_dom_sf"/>
</dbReference>
<feature type="compositionally biased region" description="Low complexity" evidence="8">
    <location>
        <begin position="468"/>
        <end position="479"/>
    </location>
</feature>
<dbReference type="AlphaFoldDB" id="A0A0P1KSB4"/>
<evidence type="ECO:0000259" key="10">
    <source>
        <dbReference type="PROSITE" id="PS51741"/>
    </source>
</evidence>
<evidence type="ECO:0000256" key="4">
    <source>
        <dbReference type="ARBA" id="ARBA00061387"/>
    </source>
</evidence>
<dbReference type="Pfam" id="PF00018">
    <property type="entry name" value="SH3_1"/>
    <property type="match status" value="1"/>
</dbReference>
<dbReference type="Pfam" id="PF14604">
    <property type="entry name" value="SH3_9"/>
    <property type="match status" value="1"/>
</dbReference>
<feature type="domain" description="F-BAR" evidence="10">
    <location>
        <begin position="5"/>
        <end position="271"/>
    </location>
</feature>
<proteinExistence type="inferred from homology"/>
<dbReference type="SMART" id="SM00055">
    <property type="entry name" value="FCH"/>
    <property type="match status" value="1"/>
</dbReference>
<evidence type="ECO:0000256" key="8">
    <source>
        <dbReference type="SAM" id="MobiDB-lite"/>
    </source>
</evidence>
<feature type="domain" description="SH3" evidence="9">
    <location>
        <begin position="566"/>
        <end position="622"/>
    </location>
</feature>
<dbReference type="GO" id="GO:0045010">
    <property type="term" value="P:actin nucleation"/>
    <property type="evidence" value="ECO:0007669"/>
    <property type="project" value="UniProtKB-ARBA"/>
</dbReference>
<dbReference type="InterPro" id="IPR001060">
    <property type="entry name" value="FCH_dom"/>
</dbReference>
<dbReference type="PROSITE" id="PS50002">
    <property type="entry name" value="SH3"/>
    <property type="match status" value="2"/>
</dbReference>
<dbReference type="Proteomes" id="UP000236544">
    <property type="component" value="Unassembled WGS sequence"/>
</dbReference>
<dbReference type="EMBL" id="LN890573">
    <property type="protein sequence ID" value="CUS22842.1"/>
    <property type="molecule type" value="Genomic_DNA"/>
</dbReference>
<dbReference type="SUPFAM" id="SSF50044">
    <property type="entry name" value="SH3-domain"/>
    <property type="match status" value="2"/>
</dbReference>
<dbReference type="CDD" id="cd11778">
    <property type="entry name" value="SH3_Bzz1_2"/>
    <property type="match status" value="1"/>
</dbReference>
<evidence type="ECO:0000313" key="12">
    <source>
        <dbReference type="Proteomes" id="UP000236544"/>
    </source>
</evidence>
<dbReference type="PROSITE" id="PS51741">
    <property type="entry name" value="F_BAR"/>
    <property type="match status" value="1"/>
</dbReference>
<dbReference type="PANTHER" id="PTHR15735">
    <property type="entry name" value="FCH AND DOUBLE SH3 DOMAINS PROTEIN"/>
    <property type="match status" value="1"/>
</dbReference>
<dbReference type="Pfam" id="PF00611">
    <property type="entry name" value="FCH"/>
    <property type="match status" value="1"/>
</dbReference>
<dbReference type="InterPro" id="IPR031160">
    <property type="entry name" value="F_BAR_dom"/>
</dbReference>
<dbReference type="FunFam" id="1.20.1270.60:FF:000060">
    <property type="entry name" value="Actin polymerization protein Bzz1"/>
    <property type="match status" value="1"/>
</dbReference>
<dbReference type="PRINTS" id="PR00452">
    <property type="entry name" value="SH3DOMAIN"/>
</dbReference>
<accession>A0A0P1KSB4</accession>
<dbReference type="SUPFAM" id="SSF103657">
    <property type="entry name" value="BAR/IMD domain-like"/>
    <property type="match status" value="1"/>
</dbReference>